<keyword evidence="8" id="KW-1185">Reference proteome</keyword>
<evidence type="ECO:0000256" key="1">
    <source>
        <dbReference type="ARBA" id="ARBA00004370"/>
    </source>
</evidence>
<dbReference type="GO" id="GO:0008658">
    <property type="term" value="F:penicillin binding"/>
    <property type="evidence" value="ECO:0007669"/>
    <property type="project" value="InterPro"/>
</dbReference>
<dbReference type="Gene3D" id="3.90.1310.10">
    <property type="entry name" value="Penicillin-binding protein 2a (Domain 2)"/>
    <property type="match status" value="1"/>
</dbReference>
<keyword evidence="4" id="KW-0812">Transmembrane</keyword>
<protein>
    <submittedName>
        <fullName evidence="7">Cell division protein FtsI (Penicillin-binding protein 3)</fullName>
    </submittedName>
</protein>
<evidence type="ECO:0000256" key="4">
    <source>
        <dbReference type="SAM" id="Phobius"/>
    </source>
</evidence>
<dbReference type="Gene3D" id="3.40.710.10">
    <property type="entry name" value="DD-peptidase/beta-lactamase superfamily"/>
    <property type="match status" value="1"/>
</dbReference>
<dbReference type="PANTHER" id="PTHR30627">
    <property type="entry name" value="PEPTIDOGLYCAN D,D-TRANSPEPTIDASE"/>
    <property type="match status" value="1"/>
</dbReference>
<dbReference type="InterPro" id="IPR036138">
    <property type="entry name" value="PBP_dimer_sf"/>
</dbReference>
<comment type="caution">
    <text evidence="7">The sequence shown here is derived from an EMBL/GenBank/DDBJ whole genome shotgun (WGS) entry which is preliminary data.</text>
</comment>
<dbReference type="Pfam" id="PF03717">
    <property type="entry name" value="PBP_dimer"/>
    <property type="match status" value="1"/>
</dbReference>
<dbReference type="EMBL" id="JACIDY010000002">
    <property type="protein sequence ID" value="MBB3939322.1"/>
    <property type="molecule type" value="Genomic_DNA"/>
</dbReference>
<keyword evidence="7" id="KW-0132">Cell division</keyword>
<keyword evidence="3 4" id="KW-0472">Membrane</keyword>
<proteinExistence type="predicted"/>
<dbReference type="AlphaFoldDB" id="A0A7W6BYS3"/>
<organism evidence="7 8">
    <name type="scientific">Novosphingobium fluoreni</name>
    <dbReference type="NCBI Taxonomy" id="1391222"/>
    <lineage>
        <taxon>Bacteria</taxon>
        <taxon>Pseudomonadati</taxon>
        <taxon>Pseudomonadota</taxon>
        <taxon>Alphaproteobacteria</taxon>
        <taxon>Sphingomonadales</taxon>
        <taxon>Sphingomonadaceae</taxon>
        <taxon>Novosphingobium</taxon>
    </lineage>
</organism>
<sequence length="605" mass="64707">MATRALSPDSITPLPAGVKRPQPAARLAFSNPDPVTPTVPLSTGRHRLNNVRQKALLVAKWRALWVLAGFALLATCAMVRLSFLGLTGGFGPRADMAAFMTPSRGIIVDRNGTPMARDFHVYSLWFNPKAMTDGPPLVGKPADVAAKLHAIFPDLDVKRVTSMLMSGQKGYLRKSILPEEANRVHALGEPALEFPQETTRFYPQGSTAAHVLGFVDSYGNGKVGMEEAFDARLKSAEGRATPMNLSIDVRVQGALEDELGRGMALSAAKGAAGVVLDVDTGEVLALASLPSFDPNKIDKANTPNIFNRVTNQVYELGSTFKPITVASALDAGTITNLGRRWPASPLHVAGFTIHDSHNFGGSLNVPETLIHSSNVVTAQIADELGGVRLKKTMEALHMNARPSIELPARGFPIWPSGVWPRLRTMTVSYGHGIAVTPLHLASAYAALVNGGIYRPATLKKLEPGQVPQGERVFTAATSARLRQLLRMIVAFGTGRKADAPGFRVGGKTGSAEKPGAGGYQRHSLIATFASAFPMDHPRYVVIAMIDEPQGTKATSFQRTAAWNAAPVISRVVPRIGPLLGIMPDETRDIDISDIRSLVPAGADKE</sequence>
<dbReference type="PANTHER" id="PTHR30627:SF1">
    <property type="entry name" value="PEPTIDOGLYCAN D,D-TRANSPEPTIDASE FTSI"/>
    <property type="match status" value="1"/>
</dbReference>
<reference evidence="7 8" key="1">
    <citation type="submission" date="2020-08" db="EMBL/GenBank/DDBJ databases">
        <title>Genomic Encyclopedia of Type Strains, Phase IV (KMG-IV): sequencing the most valuable type-strain genomes for metagenomic binning, comparative biology and taxonomic classification.</title>
        <authorList>
            <person name="Goeker M."/>
        </authorList>
    </citation>
    <scope>NUCLEOTIDE SEQUENCE [LARGE SCALE GENOMIC DNA]</scope>
    <source>
        <strain evidence="7 8">DSM 27568</strain>
    </source>
</reference>
<dbReference type="SUPFAM" id="SSF56519">
    <property type="entry name" value="Penicillin binding protein dimerisation domain"/>
    <property type="match status" value="1"/>
</dbReference>
<dbReference type="InterPro" id="IPR012338">
    <property type="entry name" value="Beta-lactam/transpept-like"/>
</dbReference>
<dbReference type="GO" id="GO:0051301">
    <property type="term" value="P:cell division"/>
    <property type="evidence" value="ECO:0007669"/>
    <property type="project" value="UniProtKB-KW"/>
</dbReference>
<dbReference type="SUPFAM" id="SSF56601">
    <property type="entry name" value="beta-lactamase/transpeptidase-like"/>
    <property type="match status" value="1"/>
</dbReference>
<keyword evidence="2" id="KW-0121">Carboxypeptidase</keyword>
<dbReference type="RefSeq" id="WP_183616117.1">
    <property type="nucleotide sequence ID" value="NZ_JACIDY010000002.1"/>
</dbReference>
<feature type="domain" description="Penicillin-binding protein dimerisation" evidence="6">
    <location>
        <begin position="101"/>
        <end position="234"/>
    </location>
</feature>
<feature type="transmembrane region" description="Helical" evidence="4">
    <location>
        <begin position="63"/>
        <end position="86"/>
    </location>
</feature>
<keyword evidence="4" id="KW-1133">Transmembrane helix</keyword>
<evidence type="ECO:0000256" key="2">
    <source>
        <dbReference type="ARBA" id="ARBA00022645"/>
    </source>
</evidence>
<dbReference type="Gene3D" id="3.30.450.330">
    <property type="match status" value="1"/>
</dbReference>
<dbReference type="InterPro" id="IPR050515">
    <property type="entry name" value="Beta-lactam/transpept"/>
</dbReference>
<name>A0A7W6BYS3_9SPHN</name>
<evidence type="ECO:0000256" key="3">
    <source>
        <dbReference type="ARBA" id="ARBA00023136"/>
    </source>
</evidence>
<dbReference type="InterPro" id="IPR001460">
    <property type="entry name" value="PCN-bd_Tpept"/>
</dbReference>
<evidence type="ECO:0000313" key="8">
    <source>
        <dbReference type="Proteomes" id="UP000561459"/>
    </source>
</evidence>
<accession>A0A7W6BYS3</accession>
<dbReference type="InterPro" id="IPR005311">
    <property type="entry name" value="PBP_dimer"/>
</dbReference>
<dbReference type="Pfam" id="PF00905">
    <property type="entry name" value="Transpeptidase"/>
    <property type="match status" value="1"/>
</dbReference>
<keyword evidence="7" id="KW-0131">Cell cycle</keyword>
<evidence type="ECO:0000313" key="7">
    <source>
        <dbReference type="EMBL" id="MBB3939322.1"/>
    </source>
</evidence>
<evidence type="ECO:0000259" key="5">
    <source>
        <dbReference type="Pfam" id="PF00905"/>
    </source>
</evidence>
<dbReference type="GO" id="GO:0005886">
    <property type="term" value="C:plasma membrane"/>
    <property type="evidence" value="ECO:0007669"/>
    <property type="project" value="TreeGrafter"/>
</dbReference>
<keyword evidence="2" id="KW-0378">Hydrolase</keyword>
<dbReference type="Proteomes" id="UP000561459">
    <property type="component" value="Unassembled WGS sequence"/>
</dbReference>
<dbReference type="GO" id="GO:0071555">
    <property type="term" value="P:cell wall organization"/>
    <property type="evidence" value="ECO:0007669"/>
    <property type="project" value="TreeGrafter"/>
</dbReference>
<comment type="subcellular location">
    <subcellularLocation>
        <location evidence="1">Membrane</location>
    </subcellularLocation>
</comment>
<evidence type="ECO:0000259" key="6">
    <source>
        <dbReference type="Pfam" id="PF03717"/>
    </source>
</evidence>
<gene>
    <name evidence="7" type="ORF">GGR39_000962</name>
</gene>
<dbReference type="GO" id="GO:0004180">
    <property type="term" value="F:carboxypeptidase activity"/>
    <property type="evidence" value="ECO:0007669"/>
    <property type="project" value="UniProtKB-KW"/>
</dbReference>
<feature type="domain" description="Penicillin-binding protein transpeptidase" evidence="5">
    <location>
        <begin position="273"/>
        <end position="558"/>
    </location>
</feature>
<keyword evidence="2" id="KW-0645">Protease</keyword>